<dbReference type="PANTHER" id="PTHR32494">
    <property type="entry name" value="ALLANTOATE DEIMINASE-RELATED"/>
    <property type="match status" value="1"/>
</dbReference>
<dbReference type="Gene3D" id="3.40.630.10">
    <property type="entry name" value="Zn peptidases"/>
    <property type="match status" value="1"/>
</dbReference>
<protein>
    <submittedName>
        <fullName evidence="6">Allantoate deiminase</fullName>
    </submittedName>
</protein>
<dbReference type="NCBIfam" id="NF006771">
    <property type="entry name" value="PRK09290.1-5"/>
    <property type="match status" value="1"/>
</dbReference>
<feature type="binding site" evidence="4">
    <location>
        <position position="292"/>
    </location>
    <ligand>
        <name>allantoate</name>
        <dbReference type="ChEBI" id="CHEBI:17536"/>
    </ligand>
</feature>
<organism evidence="6 7">
    <name type="scientific">Paenibacillus algorifonticola</name>
    <dbReference type="NCBI Taxonomy" id="684063"/>
    <lineage>
        <taxon>Bacteria</taxon>
        <taxon>Bacillati</taxon>
        <taxon>Bacillota</taxon>
        <taxon>Bacilli</taxon>
        <taxon>Bacillales</taxon>
        <taxon>Paenibacillaceae</taxon>
        <taxon>Paenibacillus</taxon>
    </lineage>
</organism>
<keyword evidence="7" id="KW-1185">Reference proteome</keyword>
<dbReference type="Gene3D" id="3.30.70.360">
    <property type="match status" value="1"/>
</dbReference>
<feature type="binding site" evidence="4">
    <location>
        <position position="219"/>
    </location>
    <ligand>
        <name>allantoate</name>
        <dbReference type="ChEBI" id="CHEBI:17536"/>
    </ligand>
</feature>
<dbReference type="OrthoDB" id="9808195at2"/>
<proteinExistence type="inferred from homology"/>
<comment type="cofactor">
    <cofactor evidence="3">
        <name>Zn(2+)</name>
        <dbReference type="ChEBI" id="CHEBI:29105"/>
    </cofactor>
    <text evidence="3">Binds 2 Zn(2+) ions per subunit.</text>
</comment>
<feature type="binding site" evidence="3">
    <location>
        <position position="96"/>
    </location>
    <ligand>
        <name>Zn(2+)</name>
        <dbReference type="ChEBI" id="CHEBI:29105"/>
        <label>1</label>
    </ligand>
</feature>
<feature type="domain" description="Peptidase M20 dimerisation" evidence="5">
    <location>
        <begin position="216"/>
        <end position="314"/>
    </location>
</feature>
<dbReference type="InterPro" id="IPR011650">
    <property type="entry name" value="Peptidase_M20_dimer"/>
</dbReference>
<dbReference type="GO" id="GO:0016813">
    <property type="term" value="F:hydrolase activity, acting on carbon-nitrogen (but not peptide) bonds, in linear amidines"/>
    <property type="evidence" value="ECO:0007669"/>
    <property type="project" value="InterPro"/>
</dbReference>
<dbReference type="Pfam" id="PF07687">
    <property type="entry name" value="M20_dimer"/>
    <property type="match status" value="1"/>
</dbReference>
<keyword evidence="2" id="KW-0378">Hydrolase</keyword>
<dbReference type="NCBIfam" id="NF006768">
    <property type="entry name" value="PRK09290.1-1"/>
    <property type="match status" value="1"/>
</dbReference>
<feature type="binding site" evidence="3">
    <location>
        <position position="131"/>
    </location>
    <ligand>
        <name>Zn(2+)</name>
        <dbReference type="ChEBI" id="CHEBI:29105"/>
        <label>2</label>
    </ligand>
</feature>
<reference evidence="7" key="1">
    <citation type="submission" date="2016-10" db="EMBL/GenBank/DDBJ databases">
        <authorList>
            <person name="Varghese N."/>
            <person name="Submissions S."/>
        </authorList>
    </citation>
    <scope>NUCLEOTIDE SEQUENCE [LARGE SCALE GENOMIC DNA]</scope>
    <source>
        <strain evidence="7">CGMCC 1.10223</strain>
    </source>
</reference>
<evidence type="ECO:0000256" key="2">
    <source>
        <dbReference type="ARBA" id="ARBA00022801"/>
    </source>
</evidence>
<sequence length="416" mass="44585">MTMASKSQLASFVPKLLEELSQFGADPRGGVTRLLYTAEWLEAQQYLAQQMQELGMDVYFDRVGNLFGRLQGTSGEGPVVMTGSHIDTVQSGGFYDGAYGVAAGVAALAHLKETYGQPVKTLEVVSLCEEEGSRFPLTYWGSGNMTGLYDSEQGAECYDAAGISLQAAMHACGFGKAEQRAPRRSDIAAFVELHIEQGPVLEQQQLSVGIVEAIVGQHRYTVTVGGTANHAGTTPMPLRRDALAGAAAMIVQLETEAILTGSPLVATVGKLTTTPNTPNVIPGSVSFTVDVRHIDETAIREFCQTVFQQFQEIAGERGLYVTVEQWMEAAPAPMDGQLRARLSHIAERMSLPYTVMPSGAGHDAQLLSGVCPTAMLFVPSHGGISHSPEEYTSPDQLAAGTTMLSALLYELAYEEK</sequence>
<feature type="binding site" evidence="4">
    <location>
        <position position="279"/>
    </location>
    <ligand>
        <name>allantoate</name>
        <dbReference type="ChEBI" id="CHEBI:17536"/>
    </ligand>
</feature>
<evidence type="ECO:0000256" key="1">
    <source>
        <dbReference type="ARBA" id="ARBA00006153"/>
    </source>
</evidence>
<dbReference type="SUPFAM" id="SSF53187">
    <property type="entry name" value="Zn-dependent exopeptidases"/>
    <property type="match status" value="1"/>
</dbReference>
<gene>
    <name evidence="6" type="ORF">SAMN04487969_101567</name>
</gene>
<evidence type="ECO:0000259" key="5">
    <source>
        <dbReference type="Pfam" id="PF07687"/>
    </source>
</evidence>
<evidence type="ECO:0000256" key="4">
    <source>
        <dbReference type="PIRSR" id="PIRSR001235-2"/>
    </source>
</evidence>
<dbReference type="RefSeq" id="WP_046233169.1">
    <property type="nucleotide sequence ID" value="NZ_FONN01000001.1"/>
</dbReference>
<keyword evidence="3" id="KW-0479">Metal-binding</keyword>
<dbReference type="CDD" id="cd03884">
    <property type="entry name" value="M20_bAS"/>
    <property type="match status" value="1"/>
</dbReference>
<dbReference type="GO" id="GO:0046872">
    <property type="term" value="F:metal ion binding"/>
    <property type="evidence" value="ECO:0007669"/>
    <property type="project" value="UniProtKB-KW"/>
</dbReference>
<evidence type="ECO:0000256" key="3">
    <source>
        <dbReference type="PIRSR" id="PIRSR001235-1"/>
    </source>
</evidence>
<name>A0A1I1YIW4_9BACL</name>
<dbReference type="Pfam" id="PF01546">
    <property type="entry name" value="Peptidase_M20"/>
    <property type="match status" value="1"/>
</dbReference>
<dbReference type="NCBIfam" id="TIGR01879">
    <property type="entry name" value="hydantase"/>
    <property type="match status" value="1"/>
</dbReference>
<dbReference type="PIRSF" id="PIRSF001235">
    <property type="entry name" value="Amidase_carbamoylase"/>
    <property type="match status" value="1"/>
</dbReference>
<feature type="binding site" evidence="3">
    <location>
        <position position="386"/>
    </location>
    <ligand>
        <name>Zn(2+)</name>
        <dbReference type="ChEBI" id="CHEBI:29105"/>
        <label>2</label>
    </ligand>
</feature>
<dbReference type="InterPro" id="IPR036264">
    <property type="entry name" value="Bact_exopeptidase_dim_dom"/>
</dbReference>
<accession>A0A1I1YIW4</accession>
<dbReference type="SUPFAM" id="SSF55031">
    <property type="entry name" value="Bacterial exopeptidase dimerisation domain"/>
    <property type="match status" value="1"/>
</dbReference>
<dbReference type="Proteomes" id="UP000183410">
    <property type="component" value="Unassembled WGS sequence"/>
</dbReference>
<feature type="binding site" evidence="3">
    <location>
        <position position="96"/>
    </location>
    <ligand>
        <name>Zn(2+)</name>
        <dbReference type="ChEBI" id="CHEBI:29105"/>
        <label>2</label>
    </ligand>
</feature>
<dbReference type="AlphaFoldDB" id="A0A1I1YIW4"/>
<evidence type="ECO:0000313" key="6">
    <source>
        <dbReference type="EMBL" id="SFE19242.1"/>
    </source>
</evidence>
<dbReference type="EMBL" id="FONN01000001">
    <property type="protein sequence ID" value="SFE19242.1"/>
    <property type="molecule type" value="Genomic_DNA"/>
</dbReference>
<feature type="binding site" evidence="3">
    <location>
        <position position="85"/>
    </location>
    <ligand>
        <name>Zn(2+)</name>
        <dbReference type="ChEBI" id="CHEBI:29105"/>
        <label>1</label>
    </ligand>
</feature>
<keyword evidence="3" id="KW-0862">Zinc</keyword>
<dbReference type="InterPro" id="IPR002933">
    <property type="entry name" value="Peptidase_M20"/>
</dbReference>
<dbReference type="InterPro" id="IPR010158">
    <property type="entry name" value="Amidase_Cbmase"/>
</dbReference>
<feature type="binding site" evidence="3">
    <location>
        <position position="194"/>
    </location>
    <ligand>
        <name>Zn(2+)</name>
        <dbReference type="ChEBI" id="CHEBI:29105"/>
        <label>1</label>
    </ligand>
</feature>
<dbReference type="PANTHER" id="PTHR32494:SF5">
    <property type="entry name" value="ALLANTOATE AMIDOHYDROLASE"/>
    <property type="match status" value="1"/>
</dbReference>
<comment type="similarity">
    <text evidence="1">Belongs to the peptidase M20 family.</text>
</comment>
<evidence type="ECO:0000313" key="7">
    <source>
        <dbReference type="Proteomes" id="UP000183410"/>
    </source>
</evidence>